<dbReference type="EMBL" id="BJWL01000009">
    <property type="protein sequence ID" value="GFY93758.1"/>
    <property type="molecule type" value="Genomic_DNA"/>
</dbReference>
<proteinExistence type="predicted"/>
<protein>
    <submittedName>
        <fullName evidence="1">Uncharacterized protein</fullName>
    </submittedName>
</protein>
<dbReference type="AlphaFoldDB" id="A0A7J0F4Y4"/>
<keyword evidence="2" id="KW-1185">Reference proteome</keyword>
<accession>A0A7J0F4Y4</accession>
<comment type="caution">
    <text evidence="1">The sequence shown here is derived from an EMBL/GenBank/DDBJ whole genome shotgun (WGS) entry which is preliminary data.</text>
</comment>
<sequence length="163" mass="17733">MVRLFHGIGAWVISIPVTPNSRMARLFHGVGAWEISTSSTAPKKPDTQLHKPSVASKFRDKRTDGLALRIAFEDADLHSQGIIVPLSPISFRASSHRRRFTATASTLAARSPPSSGLLMCSDVLNRYCRCTAWWPLLASLPMSPSKHALAASCLRVQLISLAG</sequence>
<reference evidence="1 2" key="1">
    <citation type="submission" date="2019-07" db="EMBL/GenBank/DDBJ databases">
        <title>De Novo Assembly of kiwifruit Actinidia rufa.</title>
        <authorList>
            <person name="Sugita-Konishi S."/>
            <person name="Sato K."/>
            <person name="Mori E."/>
            <person name="Abe Y."/>
            <person name="Kisaki G."/>
            <person name="Hamano K."/>
            <person name="Suezawa K."/>
            <person name="Otani M."/>
            <person name="Fukuda T."/>
            <person name="Manabe T."/>
            <person name="Gomi K."/>
            <person name="Tabuchi M."/>
            <person name="Akimitsu K."/>
            <person name="Kataoka I."/>
        </authorList>
    </citation>
    <scope>NUCLEOTIDE SEQUENCE [LARGE SCALE GENOMIC DNA]</scope>
    <source>
        <strain evidence="2">cv. Fuchu</strain>
    </source>
</reference>
<evidence type="ECO:0000313" key="2">
    <source>
        <dbReference type="Proteomes" id="UP000585474"/>
    </source>
</evidence>
<organism evidence="1 2">
    <name type="scientific">Actinidia rufa</name>
    <dbReference type="NCBI Taxonomy" id="165716"/>
    <lineage>
        <taxon>Eukaryota</taxon>
        <taxon>Viridiplantae</taxon>
        <taxon>Streptophyta</taxon>
        <taxon>Embryophyta</taxon>
        <taxon>Tracheophyta</taxon>
        <taxon>Spermatophyta</taxon>
        <taxon>Magnoliopsida</taxon>
        <taxon>eudicotyledons</taxon>
        <taxon>Gunneridae</taxon>
        <taxon>Pentapetalae</taxon>
        <taxon>asterids</taxon>
        <taxon>Ericales</taxon>
        <taxon>Actinidiaceae</taxon>
        <taxon>Actinidia</taxon>
    </lineage>
</organism>
<name>A0A7J0F4Y4_9ERIC</name>
<evidence type="ECO:0000313" key="1">
    <source>
        <dbReference type="EMBL" id="GFY93758.1"/>
    </source>
</evidence>
<gene>
    <name evidence="1" type="ORF">Acr_09g0002040</name>
</gene>
<dbReference type="Proteomes" id="UP000585474">
    <property type="component" value="Unassembled WGS sequence"/>
</dbReference>